<organism evidence="1 2">
    <name type="scientific">Rhinocladiella mackenziei CBS 650.93</name>
    <dbReference type="NCBI Taxonomy" id="1442369"/>
    <lineage>
        <taxon>Eukaryota</taxon>
        <taxon>Fungi</taxon>
        <taxon>Dikarya</taxon>
        <taxon>Ascomycota</taxon>
        <taxon>Pezizomycotina</taxon>
        <taxon>Eurotiomycetes</taxon>
        <taxon>Chaetothyriomycetidae</taxon>
        <taxon>Chaetothyriales</taxon>
        <taxon>Herpotrichiellaceae</taxon>
        <taxon>Rhinocladiella</taxon>
    </lineage>
</organism>
<gene>
    <name evidence="1" type="ORF">Z518_05085</name>
</gene>
<evidence type="ECO:0000313" key="1">
    <source>
        <dbReference type="EMBL" id="KIX07108.1"/>
    </source>
</evidence>
<keyword evidence="2" id="KW-1185">Reference proteome</keyword>
<protein>
    <submittedName>
        <fullName evidence="1">Uncharacterized protein</fullName>
    </submittedName>
</protein>
<dbReference type="HOGENOM" id="CLU_1750707_0_0_1"/>
<dbReference type="RefSeq" id="XP_013274244.1">
    <property type="nucleotide sequence ID" value="XM_013418790.1"/>
</dbReference>
<reference evidence="1 2" key="1">
    <citation type="submission" date="2015-01" db="EMBL/GenBank/DDBJ databases">
        <title>The Genome Sequence of Rhinocladiella mackenzie CBS 650.93.</title>
        <authorList>
            <consortium name="The Broad Institute Genomics Platform"/>
            <person name="Cuomo C."/>
            <person name="de Hoog S."/>
            <person name="Gorbushina A."/>
            <person name="Stielow B."/>
            <person name="Teixiera M."/>
            <person name="Abouelleil A."/>
            <person name="Chapman S.B."/>
            <person name="Priest M."/>
            <person name="Young S.K."/>
            <person name="Wortman J."/>
            <person name="Nusbaum C."/>
            <person name="Birren B."/>
        </authorList>
    </citation>
    <scope>NUCLEOTIDE SEQUENCE [LARGE SCALE GENOMIC DNA]</scope>
    <source>
        <strain evidence="1 2">CBS 650.93</strain>
    </source>
</reference>
<proteinExistence type="predicted"/>
<dbReference type="VEuPathDB" id="FungiDB:Z518_05085"/>
<dbReference type="EMBL" id="KN847477">
    <property type="protein sequence ID" value="KIX07108.1"/>
    <property type="molecule type" value="Genomic_DNA"/>
</dbReference>
<dbReference type="GeneID" id="25293156"/>
<name>A0A0D2H9E7_9EURO</name>
<evidence type="ECO:0000313" key="2">
    <source>
        <dbReference type="Proteomes" id="UP000053617"/>
    </source>
</evidence>
<dbReference type="AlphaFoldDB" id="A0A0D2H9E7"/>
<accession>A0A0D2H9E7</accession>
<dbReference type="Proteomes" id="UP000053617">
    <property type="component" value="Unassembled WGS sequence"/>
</dbReference>
<sequence>MSGSGSSSKAKLLGRYPEVVARLSRTGRSASQPRAHSMRAAEIIDQADGFLAFIRWAQVDMYAYNFLNGGVRSEKSLKFTGIQRRELGALEEKDLVEMLGNIPVLALGLALKLRRTTKIHQRVAGGSEISVNSLLKRRTRFSDIALLGS</sequence>